<feature type="compositionally biased region" description="Gly residues" evidence="1">
    <location>
        <begin position="290"/>
        <end position="303"/>
    </location>
</feature>
<reference evidence="2" key="1">
    <citation type="submission" date="2020-02" db="EMBL/GenBank/DDBJ databases">
        <authorList>
            <person name="Scholz U."/>
            <person name="Mascher M."/>
            <person name="Fiebig A."/>
        </authorList>
    </citation>
    <scope>NUCLEOTIDE SEQUENCE</scope>
</reference>
<keyword evidence="3" id="KW-1185">Reference proteome</keyword>
<accession>A0A7I8KJP9</accession>
<gene>
    <name evidence="2" type="ORF">SI8410_06008645</name>
</gene>
<dbReference type="EMBL" id="LR746269">
    <property type="protein sequence ID" value="CAA7397980.1"/>
    <property type="molecule type" value="Genomic_DNA"/>
</dbReference>
<sequence>MKASLKFRDDRQPLVTAKIPVSVLGFPFLSGISAGDAKELRLDLATAFESGPSFRVSYRPNDSWRPFSFLVKIGVGSLGSPSAAPMTMAAEFGLFAGRSPSFTIQIKPRLGDFFIRKSSNSAAGDGNGFIIDGGSSWNKPVNGIPIAVGIGDLFSGAELMSQSVLPLRSQAAVKFRWGVRMPPETRSAFVQDLQRKDPAGGAALRRLPVLVMSKVSVEQVLPPAAPASPATKPGDLAVSVQSQLAALQGETGMLRKAMEELRVEFGARSDGGGGRNAGRASLPPKNGRTYEGGGASAGGGGGASKKDVNEELRKALMKAAAGDPA</sequence>
<dbReference type="PANTHER" id="PTHR34285:SF3">
    <property type="entry name" value="OS08G0510800 PROTEIN"/>
    <property type="match status" value="1"/>
</dbReference>
<organism evidence="2 3">
    <name type="scientific">Spirodela intermedia</name>
    <name type="common">Intermediate duckweed</name>
    <dbReference type="NCBI Taxonomy" id="51605"/>
    <lineage>
        <taxon>Eukaryota</taxon>
        <taxon>Viridiplantae</taxon>
        <taxon>Streptophyta</taxon>
        <taxon>Embryophyta</taxon>
        <taxon>Tracheophyta</taxon>
        <taxon>Spermatophyta</taxon>
        <taxon>Magnoliopsida</taxon>
        <taxon>Liliopsida</taxon>
        <taxon>Araceae</taxon>
        <taxon>Lemnoideae</taxon>
        <taxon>Spirodela</taxon>
    </lineage>
</organism>
<evidence type="ECO:0000313" key="3">
    <source>
        <dbReference type="Proteomes" id="UP000663760"/>
    </source>
</evidence>
<dbReference type="AlphaFoldDB" id="A0A7I8KJP9"/>
<dbReference type="Proteomes" id="UP000663760">
    <property type="component" value="Chromosome 6"/>
</dbReference>
<protein>
    <submittedName>
        <fullName evidence="2">Uncharacterized protein</fullName>
    </submittedName>
</protein>
<proteinExistence type="predicted"/>
<name>A0A7I8KJP9_SPIIN</name>
<dbReference type="OrthoDB" id="1926966at2759"/>
<feature type="region of interest" description="Disordered" evidence="1">
    <location>
        <begin position="266"/>
        <end position="310"/>
    </location>
</feature>
<evidence type="ECO:0000256" key="1">
    <source>
        <dbReference type="SAM" id="MobiDB-lite"/>
    </source>
</evidence>
<evidence type="ECO:0000313" key="2">
    <source>
        <dbReference type="EMBL" id="CAA7397980.1"/>
    </source>
</evidence>
<dbReference type="PANTHER" id="PTHR34285">
    <property type="entry name" value="OS08G0510800 PROTEIN"/>
    <property type="match status" value="1"/>
</dbReference>